<comment type="caution">
    <text evidence="3">The sequence shown here is derived from an EMBL/GenBank/DDBJ whole genome shotgun (WGS) entry which is preliminary data.</text>
</comment>
<dbReference type="SUPFAM" id="SSF47090">
    <property type="entry name" value="PGBD-like"/>
    <property type="match status" value="1"/>
</dbReference>
<evidence type="ECO:0000313" key="4">
    <source>
        <dbReference type="Proteomes" id="UP001157355"/>
    </source>
</evidence>
<dbReference type="AlphaFoldDB" id="A0AA37UC96"/>
<dbReference type="InterPro" id="IPR002477">
    <property type="entry name" value="Peptidoglycan-bd-like"/>
</dbReference>
<evidence type="ECO:0000313" key="3">
    <source>
        <dbReference type="EMBL" id="GLS88751.1"/>
    </source>
</evidence>
<evidence type="ECO:0000259" key="2">
    <source>
        <dbReference type="Pfam" id="PF01471"/>
    </source>
</evidence>
<dbReference type="InterPro" id="IPR036366">
    <property type="entry name" value="PGBDSf"/>
</dbReference>
<dbReference type="Gene3D" id="1.10.101.10">
    <property type="entry name" value="PGBD-like superfamily/PGBD"/>
    <property type="match status" value="1"/>
</dbReference>
<dbReference type="Pfam" id="PF01471">
    <property type="entry name" value="PG_binding_1"/>
    <property type="match status" value="1"/>
</dbReference>
<accession>A0AA37UC96</accession>
<dbReference type="RefSeq" id="WP_284326827.1">
    <property type="nucleotide sequence ID" value="NZ_BSPP01000017.1"/>
</dbReference>
<reference evidence="3 4" key="1">
    <citation type="journal article" date="2014" name="Int. J. Syst. Evol. Microbiol.">
        <title>Complete genome sequence of Corynebacterium casei LMG S-19264T (=DSM 44701T), isolated from a smear-ripened cheese.</title>
        <authorList>
            <consortium name="US DOE Joint Genome Institute (JGI-PGF)"/>
            <person name="Walter F."/>
            <person name="Albersmeier A."/>
            <person name="Kalinowski J."/>
            <person name="Ruckert C."/>
        </authorList>
    </citation>
    <scope>NUCLEOTIDE SEQUENCE [LARGE SCALE GENOMIC DNA]</scope>
    <source>
        <strain evidence="3 4">NBRC 111766</strain>
    </source>
</reference>
<keyword evidence="1" id="KW-0732">Signal</keyword>
<protein>
    <submittedName>
        <fullName evidence="3">Antifreeze protein, type I</fullName>
    </submittedName>
</protein>
<feature type="chain" id="PRO_5041395923" evidence="1">
    <location>
        <begin position="31"/>
        <end position="171"/>
    </location>
</feature>
<dbReference type="EMBL" id="BSPP01000017">
    <property type="protein sequence ID" value="GLS88751.1"/>
    <property type="molecule type" value="Genomic_DNA"/>
</dbReference>
<organism evidence="3 4">
    <name type="scientific">Cypionkella aquatica</name>
    <dbReference type="NCBI Taxonomy" id="1756042"/>
    <lineage>
        <taxon>Bacteria</taxon>
        <taxon>Pseudomonadati</taxon>
        <taxon>Pseudomonadota</taxon>
        <taxon>Alphaproteobacteria</taxon>
        <taxon>Rhodobacterales</taxon>
        <taxon>Paracoccaceae</taxon>
        <taxon>Cypionkella</taxon>
    </lineage>
</organism>
<feature type="signal peptide" evidence="1">
    <location>
        <begin position="1"/>
        <end position="30"/>
    </location>
</feature>
<sequence length="171" mass="19193">MLPAVSNIKRNTVAVLTALAIALPAVPAMAWGQREQDVLKGAAGVILLQGIIRETKPGSNDYRKRHDNRYDQRYEPRYEQPRYKHYQPRYEQPRVSVYNTAAARAFNAYSTSERRLIQRRLSAYGYYRGGIDGSFGPGTYNAVVAYADAQGQTRQLGSTSSAYGVYDGLIY</sequence>
<name>A0AA37UC96_9RHOB</name>
<dbReference type="InterPro" id="IPR036365">
    <property type="entry name" value="PGBD-like_sf"/>
</dbReference>
<feature type="domain" description="Peptidoglycan binding-like" evidence="2">
    <location>
        <begin position="112"/>
        <end position="146"/>
    </location>
</feature>
<gene>
    <name evidence="3" type="ORF">GCM10010873_37250</name>
</gene>
<dbReference type="Proteomes" id="UP001157355">
    <property type="component" value="Unassembled WGS sequence"/>
</dbReference>
<proteinExistence type="predicted"/>
<evidence type="ECO:0000256" key="1">
    <source>
        <dbReference type="SAM" id="SignalP"/>
    </source>
</evidence>
<keyword evidence="4" id="KW-1185">Reference proteome</keyword>